<dbReference type="InterPro" id="IPR010727">
    <property type="entry name" value="DUF1302"/>
</dbReference>
<reference evidence="2 3" key="1">
    <citation type="submission" date="2015-12" db="EMBL/GenBank/DDBJ databases">
        <authorList>
            <person name="Shamseldin A."/>
            <person name="Moawad H."/>
            <person name="Abd El-Rahim W.M."/>
            <person name="Sadowsky M.J."/>
        </authorList>
    </citation>
    <scope>NUCLEOTIDE SEQUENCE [LARGE SCALE GENOMIC DNA]</scope>
    <source>
        <strain evidence="2 3">SM2</strain>
    </source>
</reference>
<dbReference type="EMBL" id="CP014544">
    <property type="protein sequence ID" value="AMO67299.1"/>
    <property type="molecule type" value="Genomic_DNA"/>
</dbReference>
<gene>
    <name evidence="2" type="ORF">AZF00_02830</name>
</gene>
<dbReference type="Proteomes" id="UP000074119">
    <property type="component" value="Chromosome"/>
</dbReference>
<organism evidence="2 3">
    <name type="scientific">Zhongshania aliphaticivorans</name>
    <dbReference type="NCBI Taxonomy" id="1470434"/>
    <lineage>
        <taxon>Bacteria</taxon>
        <taxon>Pseudomonadati</taxon>
        <taxon>Pseudomonadota</taxon>
        <taxon>Gammaproteobacteria</taxon>
        <taxon>Cellvibrionales</taxon>
        <taxon>Spongiibacteraceae</taxon>
        <taxon>Zhongshania</taxon>
    </lineage>
</organism>
<proteinExistence type="predicted"/>
<keyword evidence="1" id="KW-0732">Signal</keyword>
<accession>A0A127M250</accession>
<dbReference type="STRING" id="1470434.AZF00_02830"/>
<feature type="signal peptide" evidence="1">
    <location>
        <begin position="1"/>
        <end position="28"/>
    </location>
</feature>
<name>A0A127M250_9GAMM</name>
<dbReference type="Pfam" id="PF06980">
    <property type="entry name" value="DUF1302"/>
    <property type="match status" value="1"/>
</dbReference>
<evidence type="ECO:0000313" key="3">
    <source>
        <dbReference type="Proteomes" id="UP000074119"/>
    </source>
</evidence>
<sequence>MKTYKKRSQIACYVLSVASGLSMQTALADGIIETLIDKTTFLGQIRVDAAYNTSGSENPYNQSGVPFQDVEVSRQAYLPPDLGGGNWGDVPIPAVGLLGLNVVNTADTIRRSDRIPEDNYDFTQNIVRFNGEMNISFTRNFRLNAKVRALFDPEINPGFNALDVMNDQGGIAGGGGDRYADTGQMNYYQAKDRNGKNISPFEIAGRDYMVDLPTFILNYKTGKFDFRFGNQQIAWGQAVFFRTLDVANGLDLRRHLILDRAIEEYEDERTPKLAFRATMQATSNMVADAFVGKFQPDVLPNPNSQYNVVPAQFYKPLDNYYVGEYDKELDFGIRFKADYGNFGWQAMAVSRYNPLGVFRWAESGINKGLTPHGGNLGALVEGAYTSKPKCSATQNPYDNFCRLYDSVGEALSHTPFTVGPGGVYSDKEWFSSAAGVRLDGIDVLNRAIADFPALRDVFASPVANETEAAALLNTFFLGAGGSIRGNVQRDYYRENVFGLGASFVNETDDNESFWNQVIVNVEVQYTPERVFTTPDLAQNGLKTDEYIFTAVAEKWHRWSENFPSAYLVAQYMHRSESDLVGLHLSGYGGNVGNTDYKRSDGISGADYLVFAGFQPWPNKKYVAEWAILYDIRGGILVQPLIKWNPGSGVSVDLFYNYVKSNLRGDSGDTLMRAFDHVQEVGLRVSYQL</sequence>
<evidence type="ECO:0000313" key="2">
    <source>
        <dbReference type="EMBL" id="AMO67299.1"/>
    </source>
</evidence>
<feature type="chain" id="PRO_5007274931" description="DUF1302 domain-containing protein" evidence="1">
    <location>
        <begin position="29"/>
        <end position="688"/>
    </location>
</feature>
<dbReference type="AlphaFoldDB" id="A0A127M250"/>
<protein>
    <recommendedName>
        <fullName evidence="4">DUF1302 domain-containing protein</fullName>
    </recommendedName>
</protein>
<dbReference type="RefSeq" id="WP_008248071.1">
    <property type="nucleotide sequence ID" value="NZ_CP014544.1"/>
</dbReference>
<dbReference type="KEGG" id="zal:AZF00_02830"/>
<evidence type="ECO:0008006" key="4">
    <source>
        <dbReference type="Google" id="ProtNLM"/>
    </source>
</evidence>
<evidence type="ECO:0000256" key="1">
    <source>
        <dbReference type="SAM" id="SignalP"/>
    </source>
</evidence>